<feature type="domain" description="Phosphoadenosine phosphosulphate reductase" evidence="1">
    <location>
        <begin position="31"/>
        <end position="236"/>
    </location>
</feature>
<dbReference type="InterPro" id="IPR021845">
    <property type="entry name" value="DUF3440"/>
</dbReference>
<dbReference type="Pfam" id="PF11922">
    <property type="entry name" value="DUF3440"/>
    <property type="match status" value="1"/>
</dbReference>
<protein>
    <submittedName>
        <fullName evidence="2">DUF3440 domain-containing protein</fullName>
    </submittedName>
</protein>
<dbReference type="InterPro" id="IPR014729">
    <property type="entry name" value="Rossmann-like_a/b/a_fold"/>
</dbReference>
<proteinExistence type="predicted"/>
<dbReference type="InterPro" id="IPR002500">
    <property type="entry name" value="PAPS_reduct_dom"/>
</dbReference>
<dbReference type="Proteomes" id="UP001200513">
    <property type="component" value="Chromosome"/>
</dbReference>
<dbReference type="CDD" id="cd23947">
    <property type="entry name" value="PAPS_reductase-like_YbdN"/>
    <property type="match status" value="1"/>
</dbReference>
<evidence type="ECO:0000313" key="2">
    <source>
        <dbReference type="EMBL" id="UJG42703.1"/>
    </source>
</evidence>
<dbReference type="EMBL" id="CP084167">
    <property type="protein sequence ID" value="UJG42703.1"/>
    <property type="molecule type" value="Genomic_DNA"/>
</dbReference>
<dbReference type="PANTHER" id="PTHR30083:SF0">
    <property type="entry name" value="3'-PHOSPHOADENOSINE 5'-PHOSPHOSULFATE SULFOTRANSFERASE (PAPS REDUCTASE)_FAD SYNTHETASE"/>
    <property type="match status" value="1"/>
</dbReference>
<dbReference type="Pfam" id="PF01507">
    <property type="entry name" value="PAPS_reduct"/>
    <property type="match status" value="1"/>
</dbReference>
<dbReference type="GO" id="GO:0003824">
    <property type="term" value="F:catalytic activity"/>
    <property type="evidence" value="ECO:0007669"/>
    <property type="project" value="InterPro"/>
</dbReference>
<accession>A0A9Y1FNI2</accession>
<dbReference type="PANTHER" id="PTHR30083">
    <property type="entry name" value="TRANSCRIPTIONAL REGULATOR-RELATED"/>
    <property type="match status" value="1"/>
</dbReference>
<reference evidence="2" key="1">
    <citation type="journal article" date="2022" name="Nat. Microbiol.">
        <title>Unique mobile elements and scalable gene flow at the prokaryote-eukaryote boundary revealed by circularized Asgard archaea genomes.</title>
        <authorList>
            <person name="Wu F."/>
            <person name="Speth D.R."/>
            <person name="Philosof A."/>
            <person name="Cremiere A."/>
            <person name="Narayanan A."/>
            <person name="Barco R.A."/>
            <person name="Connon S.A."/>
            <person name="Amend J.P."/>
            <person name="Antoshechkin I.A."/>
            <person name="Orphan V.J."/>
        </authorList>
    </citation>
    <scope>NUCLEOTIDE SEQUENCE</scope>
    <source>
        <strain evidence="2">PR6</strain>
    </source>
</reference>
<dbReference type="Gene3D" id="3.40.50.620">
    <property type="entry name" value="HUPs"/>
    <property type="match status" value="1"/>
</dbReference>
<organism evidence="2">
    <name type="scientific">Candidatus Heimdallarchaeum endolithica</name>
    <dbReference type="NCBI Taxonomy" id="2876572"/>
    <lineage>
        <taxon>Archaea</taxon>
        <taxon>Promethearchaeati</taxon>
        <taxon>Candidatus Heimdallarchaeota</taxon>
        <taxon>Candidatus Heimdallarchaeia (ex Rinke et al. 2021) (nom. nud.)</taxon>
        <taxon>Candidatus Heimdallarchaeales</taxon>
        <taxon>Candidatus Heimdallarchaeaceae</taxon>
        <taxon>Candidatus Heimdallarchaeum</taxon>
    </lineage>
</organism>
<gene>
    <name evidence="2" type="ORF">K9W46_09955</name>
</gene>
<dbReference type="AlphaFoldDB" id="A0A9Y1FNI2"/>
<sequence>MTSVHKQYLDKNVYEATIERLELILDEFEKVYISFSGGKDSSVLLQILLEVAERKGKLPVGALFVDLEAQYKATIRHVEEMIIDNPKVEPYWICLPINLRNAVSVYQSQWQCWNPEEKEKWVREMPKYDCVISDVNFFPFFRYGMEFEDFVPKFGEWYAKGKKTACLVAIRTDESLNRFRTIKSTKKETYKGLGYSTKISENVYNFYPIYDWRTEDIWTAVGKFNFKYNKIYDLIYMKGKSIHEARICQPYGDDQRKGLELFRYTEPDTWAKVVERVSGANYGNMYVNTYLMGRRKVILPEGHTWKSYTEFLLNTLPRFEKEWYLRKFDVFFKWWAKKGNYYYPRYDREKEKFVYEVIDEHNYADGLPKVIPDYAERKMETERKVPSWRRLAEVIIKNDKLCKRLTFSGTVGQYALYEHLRDVYGY</sequence>
<dbReference type="SUPFAM" id="SSF52402">
    <property type="entry name" value="Adenine nucleotide alpha hydrolases-like"/>
    <property type="match status" value="1"/>
</dbReference>
<evidence type="ECO:0000259" key="1">
    <source>
        <dbReference type="Pfam" id="PF01507"/>
    </source>
</evidence>
<name>A0A9Y1FNI2_9ARCH</name>
<dbReference type="GO" id="GO:0071453">
    <property type="term" value="P:cellular response to oxygen levels"/>
    <property type="evidence" value="ECO:0007669"/>
    <property type="project" value="TreeGrafter"/>
</dbReference>